<dbReference type="SMART" id="SM01120">
    <property type="entry name" value="Dak2"/>
    <property type="match status" value="1"/>
</dbReference>
<comment type="caution">
    <text evidence="15">The sequence shown here is derived from an EMBL/GenBank/DDBJ whole genome shotgun (WGS) entry which is preliminary data.</text>
</comment>
<keyword evidence="5" id="KW-0547">Nucleotide-binding</keyword>
<dbReference type="PROSITE" id="PS51480">
    <property type="entry name" value="DHAL"/>
    <property type="match status" value="1"/>
</dbReference>
<evidence type="ECO:0000256" key="2">
    <source>
        <dbReference type="ARBA" id="ARBA00004778"/>
    </source>
</evidence>
<evidence type="ECO:0000256" key="1">
    <source>
        <dbReference type="ARBA" id="ARBA00003264"/>
    </source>
</evidence>
<keyword evidence="16" id="KW-1185">Reference proteome</keyword>
<evidence type="ECO:0000313" key="16">
    <source>
        <dbReference type="Proteomes" id="UP000799441"/>
    </source>
</evidence>
<keyword evidence="8" id="KW-0067">ATP-binding</keyword>
<evidence type="ECO:0000256" key="10">
    <source>
        <dbReference type="ARBA" id="ARBA00048898"/>
    </source>
</evidence>
<evidence type="ECO:0000256" key="5">
    <source>
        <dbReference type="ARBA" id="ARBA00022741"/>
    </source>
</evidence>
<dbReference type="AlphaFoldDB" id="A0A9P4USG3"/>
<dbReference type="InterPro" id="IPR012734">
    <property type="entry name" value="DhaK_ATP"/>
</dbReference>
<dbReference type="InterPro" id="IPR036117">
    <property type="entry name" value="DhaL_dom_sf"/>
</dbReference>
<dbReference type="InterPro" id="IPR050861">
    <property type="entry name" value="Dihydroxyacetone_Kinase"/>
</dbReference>
<feature type="domain" description="DhaL" evidence="13">
    <location>
        <begin position="385"/>
        <end position="584"/>
    </location>
</feature>
<dbReference type="PROSITE" id="PS51481">
    <property type="entry name" value="DHAK"/>
    <property type="match status" value="1"/>
</dbReference>
<dbReference type="GO" id="GO:0004371">
    <property type="term" value="F:glycerone kinase activity"/>
    <property type="evidence" value="ECO:0007669"/>
    <property type="project" value="UniProtKB-EC"/>
</dbReference>
<evidence type="ECO:0000256" key="6">
    <source>
        <dbReference type="ARBA" id="ARBA00022777"/>
    </source>
</evidence>
<evidence type="ECO:0000256" key="4">
    <source>
        <dbReference type="ARBA" id="ARBA00022679"/>
    </source>
</evidence>
<dbReference type="FunFam" id="3.40.50.10440:FF:000002">
    <property type="entry name" value="Dihydroxyacetone kinase"/>
    <property type="match status" value="1"/>
</dbReference>
<comment type="function">
    <text evidence="1">Catalyzes both the phosphorylation of dihydroxyacetone and of glyceraldehyde.</text>
</comment>
<dbReference type="GO" id="GO:0005829">
    <property type="term" value="C:cytosol"/>
    <property type="evidence" value="ECO:0007669"/>
    <property type="project" value="TreeGrafter"/>
</dbReference>
<proteinExistence type="inferred from homology"/>
<dbReference type="Proteomes" id="UP000799441">
    <property type="component" value="Unassembled WGS sequence"/>
</dbReference>
<evidence type="ECO:0000256" key="8">
    <source>
        <dbReference type="ARBA" id="ARBA00022840"/>
    </source>
</evidence>
<evidence type="ECO:0000256" key="7">
    <source>
        <dbReference type="ARBA" id="ARBA00022798"/>
    </source>
</evidence>
<dbReference type="EMBL" id="MU003775">
    <property type="protein sequence ID" value="KAF2723631.1"/>
    <property type="molecule type" value="Genomic_DNA"/>
</dbReference>
<comment type="catalytic activity">
    <reaction evidence="9">
        <text>D-glyceraldehyde + ATP = D-glyceraldehyde 3-phosphate + ADP + H(+)</text>
        <dbReference type="Rhea" id="RHEA:13941"/>
        <dbReference type="ChEBI" id="CHEBI:15378"/>
        <dbReference type="ChEBI" id="CHEBI:17378"/>
        <dbReference type="ChEBI" id="CHEBI:30616"/>
        <dbReference type="ChEBI" id="CHEBI:59776"/>
        <dbReference type="ChEBI" id="CHEBI:456216"/>
        <dbReference type="EC" id="2.7.1.28"/>
    </reaction>
</comment>
<dbReference type="SUPFAM" id="SSF101473">
    <property type="entry name" value="DhaL-like"/>
    <property type="match status" value="1"/>
</dbReference>
<evidence type="ECO:0000259" key="13">
    <source>
        <dbReference type="PROSITE" id="PS51480"/>
    </source>
</evidence>
<gene>
    <name evidence="15" type="ORF">K431DRAFT_264005</name>
</gene>
<accession>A0A9P4USG3</accession>
<dbReference type="NCBIfam" id="TIGR02361">
    <property type="entry name" value="dak_ATP"/>
    <property type="match status" value="1"/>
</dbReference>
<evidence type="ECO:0000259" key="14">
    <source>
        <dbReference type="PROSITE" id="PS51481"/>
    </source>
</evidence>
<dbReference type="Gene3D" id="3.40.50.10440">
    <property type="entry name" value="Dihydroxyacetone kinase, domain 1"/>
    <property type="match status" value="1"/>
</dbReference>
<dbReference type="InterPro" id="IPR004006">
    <property type="entry name" value="DhaK_dom"/>
</dbReference>
<keyword evidence="6 15" id="KW-0418">Kinase</keyword>
<dbReference type="Pfam" id="PF02733">
    <property type="entry name" value="Dak1"/>
    <property type="match status" value="1"/>
</dbReference>
<name>A0A9P4USG3_9PEZI</name>
<dbReference type="FunFam" id="3.30.1180.20:FF:000001">
    <property type="entry name" value="Dihydroxyacetone kinase 1"/>
    <property type="match status" value="1"/>
</dbReference>
<evidence type="ECO:0000256" key="12">
    <source>
        <dbReference type="PIRSR" id="PIRSR612734-2"/>
    </source>
</evidence>
<dbReference type="FunFam" id="1.25.40.340:FF:000001">
    <property type="entry name" value="Dihydroxyacetone kinase 1"/>
    <property type="match status" value="1"/>
</dbReference>
<keyword evidence="4" id="KW-0808">Transferase</keyword>
<feature type="binding site" evidence="12">
    <location>
        <begin position="58"/>
        <end position="61"/>
    </location>
    <ligand>
        <name>substrate</name>
    </ligand>
</feature>
<dbReference type="SUPFAM" id="SSF82549">
    <property type="entry name" value="DAK1/DegV-like"/>
    <property type="match status" value="1"/>
</dbReference>
<dbReference type="InterPro" id="IPR004007">
    <property type="entry name" value="DhaL_dom"/>
</dbReference>
<sequence>MSGSAAKHFINDPTHLILSALESITYTNPNCALDVDNKIVYLRPDAAEAQVSVVSGGGSGHEPSFAAFVGPGLLSGAVAGTIFASPSAEQIRRCILERIEASKGVLVVVMNYTGDVLNFGMAVEKAKAAGIQAEMLVVADDAGVGRAKGGKVGRRGIAGTVLVQKVAGALAASGASLEETYRVAKLTADNTVSMGSSLAHVHVPGRRLDEGDKLGVDEVELGMGIHNEPGSERTKASLSSIVKSMLVHMLDQSDKDRAFLSISGKDETVLLVNNLGGVSVLELGGITCEVITQLAQDYGIRPVRVLSGTFMTSLNGLGFSISLLKTQDTGIDKSMLELIDAPAEATGWSAAVKASTWANPPTETRELGRSGTIESQPSGLSIDPALAKAALGTALERLIKAEPDVTHYDTIVGDGDCGIGLKRGAEGILEQLQSASNDTDAAFFLDRIIDVVENTMDGTSGALYAIFLNAVAHGLRIQQPSSRCPITAQHWAKALSVGMKSMSRYTPAKPGDRTLVDALAPFVDTLSSQGDIAKAAQAAADGAAHTKGMEASLGRTVYVGGSGFEEVPDPGAYGLAEFLQGLAEGIE</sequence>
<dbReference type="GO" id="GO:0005524">
    <property type="term" value="F:ATP binding"/>
    <property type="evidence" value="ECO:0007669"/>
    <property type="project" value="UniProtKB-KW"/>
</dbReference>
<feature type="domain" description="DhaK" evidence="14">
    <location>
        <begin position="12"/>
        <end position="348"/>
    </location>
</feature>
<dbReference type="PANTHER" id="PTHR28629:SF14">
    <property type="entry name" value="DIHYDROXYACETONE KINASE 1"/>
    <property type="match status" value="1"/>
</dbReference>
<organism evidence="15 16">
    <name type="scientific">Polychaeton citri CBS 116435</name>
    <dbReference type="NCBI Taxonomy" id="1314669"/>
    <lineage>
        <taxon>Eukaryota</taxon>
        <taxon>Fungi</taxon>
        <taxon>Dikarya</taxon>
        <taxon>Ascomycota</taxon>
        <taxon>Pezizomycotina</taxon>
        <taxon>Dothideomycetes</taxon>
        <taxon>Dothideomycetidae</taxon>
        <taxon>Capnodiales</taxon>
        <taxon>Capnodiaceae</taxon>
        <taxon>Polychaeton</taxon>
    </lineage>
</organism>
<keyword evidence="7" id="KW-0319">Glycerol metabolism</keyword>
<comment type="catalytic activity">
    <reaction evidence="10">
        <text>dihydroxyacetone + ATP = dihydroxyacetone phosphate + ADP + H(+)</text>
        <dbReference type="Rhea" id="RHEA:15773"/>
        <dbReference type="ChEBI" id="CHEBI:15378"/>
        <dbReference type="ChEBI" id="CHEBI:16016"/>
        <dbReference type="ChEBI" id="CHEBI:30616"/>
        <dbReference type="ChEBI" id="CHEBI:57642"/>
        <dbReference type="ChEBI" id="CHEBI:456216"/>
        <dbReference type="EC" id="2.7.1.29"/>
    </reaction>
</comment>
<protein>
    <submittedName>
        <fullName evidence="15">Dihydroxyacetone kinase</fullName>
    </submittedName>
</protein>
<feature type="active site" description="Tele-hemiaminal-histidine intermediate" evidence="11">
    <location>
        <position position="226"/>
    </location>
</feature>
<feature type="binding site" evidence="12">
    <location>
        <position position="115"/>
    </location>
    <ligand>
        <name>substrate</name>
    </ligand>
</feature>
<comment type="similarity">
    <text evidence="3">Belongs to the dihydroxyacetone kinase (DAK) family.</text>
</comment>
<dbReference type="Gene3D" id="3.30.1180.20">
    <property type="entry name" value="Dihydroxyacetone kinase, domain 2"/>
    <property type="match status" value="1"/>
</dbReference>
<evidence type="ECO:0000256" key="3">
    <source>
        <dbReference type="ARBA" id="ARBA00008757"/>
    </source>
</evidence>
<dbReference type="GO" id="GO:0019563">
    <property type="term" value="P:glycerol catabolic process"/>
    <property type="evidence" value="ECO:0007669"/>
    <property type="project" value="TreeGrafter"/>
</dbReference>
<evidence type="ECO:0000313" key="15">
    <source>
        <dbReference type="EMBL" id="KAF2723631.1"/>
    </source>
</evidence>
<dbReference type="OrthoDB" id="1724672at2759"/>
<dbReference type="Gene3D" id="1.25.40.340">
    <property type="match status" value="1"/>
</dbReference>
<dbReference type="Pfam" id="PF02734">
    <property type="entry name" value="Dak2"/>
    <property type="match status" value="1"/>
</dbReference>
<evidence type="ECO:0000256" key="11">
    <source>
        <dbReference type="PIRSR" id="PIRSR612734-1"/>
    </source>
</evidence>
<dbReference type="PANTHER" id="PTHR28629">
    <property type="entry name" value="TRIOKINASE/FMN CYCLASE"/>
    <property type="match status" value="1"/>
</dbReference>
<comment type="pathway">
    <text evidence="2">Polyol metabolism; glycerol fermentation; glycerone phosphate from glycerol (oxidative route): step 2/2.</text>
</comment>
<dbReference type="GO" id="GO:0050354">
    <property type="term" value="F:triokinase activity"/>
    <property type="evidence" value="ECO:0007669"/>
    <property type="project" value="UniProtKB-EC"/>
</dbReference>
<evidence type="ECO:0000256" key="9">
    <source>
        <dbReference type="ARBA" id="ARBA00047974"/>
    </source>
</evidence>
<reference evidence="15" key="1">
    <citation type="journal article" date="2020" name="Stud. Mycol.">
        <title>101 Dothideomycetes genomes: a test case for predicting lifestyles and emergence of pathogens.</title>
        <authorList>
            <person name="Haridas S."/>
            <person name="Albert R."/>
            <person name="Binder M."/>
            <person name="Bloem J."/>
            <person name="Labutti K."/>
            <person name="Salamov A."/>
            <person name="Andreopoulos B."/>
            <person name="Baker S."/>
            <person name="Barry K."/>
            <person name="Bills G."/>
            <person name="Bluhm B."/>
            <person name="Cannon C."/>
            <person name="Castanera R."/>
            <person name="Culley D."/>
            <person name="Daum C."/>
            <person name="Ezra D."/>
            <person name="Gonzalez J."/>
            <person name="Henrissat B."/>
            <person name="Kuo A."/>
            <person name="Liang C."/>
            <person name="Lipzen A."/>
            <person name="Lutzoni F."/>
            <person name="Magnuson J."/>
            <person name="Mondo S."/>
            <person name="Nolan M."/>
            <person name="Ohm R."/>
            <person name="Pangilinan J."/>
            <person name="Park H.-J."/>
            <person name="Ramirez L."/>
            <person name="Alfaro M."/>
            <person name="Sun H."/>
            <person name="Tritt A."/>
            <person name="Yoshinaga Y."/>
            <person name="Zwiers L.-H."/>
            <person name="Turgeon B."/>
            <person name="Goodwin S."/>
            <person name="Spatafora J."/>
            <person name="Crous P."/>
            <person name="Grigoriev I."/>
        </authorList>
    </citation>
    <scope>NUCLEOTIDE SEQUENCE</scope>
    <source>
        <strain evidence="15">CBS 116435</strain>
    </source>
</reference>